<organism evidence="9 10">
    <name type="scientific">Paspalum notatum var. saurae</name>
    <dbReference type="NCBI Taxonomy" id="547442"/>
    <lineage>
        <taxon>Eukaryota</taxon>
        <taxon>Viridiplantae</taxon>
        <taxon>Streptophyta</taxon>
        <taxon>Embryophyta</taxon>
        <taxon>Tracheophyta</taxon>
        <taxon>Spermatophyta</taxon>
        <taxon>Magnoliopsida</taxon>
        <taxon>Liliopsida</taxon>
        <taxon>Poales</taxon>
        <taxon>Poaceae</taxon>
        <taxon>PACMAD clade</taxon>
        <taxon>Panicoideae</taxon>
        <taxon>Andropogonodae</taxon>
        <taxon>Paspaleae</taxon>
        <taxon>Paspalinae</taxon>
        <taxon>Paspalum</taxon>
    </lineage>
</organism>
<evidence type="ECO:0000256" key="6">
    <source>
        <dbReference type="ARBA" id="ARBA00022840"/>
    </source>
</evidence>
<reference evidence="9 10" key="1">
    <citation type="submission" date="2024-02" db="EMBL/GenBank/DDBJ databases">
        <title>High-quality chromosome-scale genome assembly of Pensacola bahiagrass (Paspalum notatum Flugge var. saurae).</title>
        <authorList>
            <person name="Vega J.M."/>
            <person name="Podio M."/>
            <person name="Orjuela J."/>
            <person name="Siena L.A."/>
            <person name="Pessino S.C."/>
            <person name="Combes M.C."/>
            <person name="Mariac C."/>
            <person name="Albertini E."/>
            <person name="Pupilli F."/>
            <person name="Ortiz J.P.A."/>
            <person name="Leblanc O."/>
        </authorList>
    </citation>
    <scope>NUCLEOTIDE SEQUENCE [LARGE SCALE GENOMIC DNA]</scope>
    <source>
        <strain evidence="9">R1</strain>
        <tissue evidence="9">Leaf</tissue>
    </source>
</reference>
<evidence type="ECO:0000256" key="5">
    <source>
        <dbReference type="ARBA" id="ARBA00022821"/>
    </source>
</evidence>
<comment type="similarity">
    <text evidence="1">Belongs to the disease resistance NB-LRR family.</text>
</comment>
<feature type="domain" description="NB-ARC" evidence="7">
    <location>
        <begin position="190"/>
        <end position="284"/>
    </location>
</feature>
<evidence type="ECO:0000313" key="9">
    <source>
        <dbReference type="EMBL" id="WVZ48837.1"/>
    </source>
</evidence>
<sequence>MAELAASMVVGPLLPLLKDKVANSLLDRYKVMEGMEKQHEVLEHSLMPAIFDIIDDAEKQASRQQGVKAWLARLKKVAYEASEVFDDFEYEALRRQAKKNGHITEVGIMAGVKLLPTHNRLAFRLRMGTKLCRIVEIINDLVTEMNTFGFNRHHQVNNNAPTQEDWKWHEMDSILVDHANIVSRSRDEERNKIVHLLVKGQARDGDLMIVPIVGMGGLGKTTLAQLIYNDPQVQQHFNQLRKWICVSDDFNVHSLANKICNDAQKTHEEALKKLQEHLSGKRYVAPLPYLDSLVLEFMSQI</sequence>
<dbReference type="AlphaFoldDB" id="A0AAQ3PF18"/>
<dbReference type="PANTHER" id="PTHR36766:SF55">
    <property type="entry name" value="OS11G0492900 PROTEIN"/>
    <property type="match status" value="1"/>
</dbReference>
<keyword evidence="10" id="KW-1185">Reference proteome</keyword>
<dbReference type="PANTHER" id="PTHR36766">
    <property type="entry name" value="PLANT BROAD-SPECTRUM MILDEW RESISTANCE PROTEIN RPW8"/>
    <property type="match status" value="1"/>
</dbReference>
<name>A0AAQ3PF18_PASNO</name>
<dbReference type="Pfam" id="PF00931">
    <property type="entry name" value="NB-ARC"/>
    <property type="match status" value="1"/>
</dbReference>
<keyword evidence="5" id="KW-0611">Plant defense</keyword>
<dbReference type="SUPFAM" id="SSF52540">
    <property type="entry name" value="P-loop containing nucleoside triphosphate hydrolases"/>
    <property type="match status" value="1"/>
</dbReference>
<dbReference type="EMBL" id="CP144745">
    <property type="protein sequence ID" value="WVZ48837.1"/>
    <property type="molecule type" value="Genomic_DNA"/>
</dbReference>
<dbReference type="GO" id="GO:0005524">
    <property type="term" value="F:ATP binding"/>
    <property type="evidence" value="ECO:0007669"/>
    <property type="project" value="UniProtKB-KW"/>
</dbReference>
<keyword evidence="4" id="KW-0547">Nucleotide-binding</keyword>
<accession>A0AAQ3PF18</accession>
<evidence type="ECO:0000313" key="10">
    <source>
        <dbReference type="Proteomes" id="UP001341281"/>
    </source>
</evidence>
<protein>
    <submittedName>
        <fullName evidence="9">Uncharacterized protein</fullName>
    </submittedName>
</protein>
<gene>
    <name evidence="9" type="ORF">U9M48_000239</name>
</gene>
<evidence type="ECO:0000256" key="2">
    <source>
        <dbReference type="ARBA" id="ARBA00022614"/>
    </source>
</evidence>
<dbReference type="InterPro" id="IPR041118">
    <property type="entry name" value="Rx_N"/>
</dbReference>
<evidence type="ECO:0000259" key="8">
    <source>
        <dbReference type="Pfam" id="PF18052"/>
    </source>
</evidence>
<evidence type="ECO:0000256" key="3">
    <source>
        <dbReference type="ARBA" id="ARBA00022737"/>
    </source>
</evidence>
<dbReference type="Proteomes" id="UP001341281">
    <property type="component" value="Chromosome 01"/>
</dbReference>
<dbReference type="InterPro" id="IPR002182">
    <property type="entry name" value="NB-ARC"/>
</dbReference>
<evidence type="ECO:0000256" key="4">
    <source>
        <dbReference type="ARBA" id="ARBA00022741"/>
    </source>
</evidence>
<dbReference type="GO" id="GO:0043531">
    <property type="term" value="F:ADP binding"/>
    <property type="evidence" value="ECO:0007669"/>
    <property type="project" value="InterPro"/>
</dbReference>
<dbReference type="Gene3D" id="3.40.50.300">
    <property type="entry name" value="P-loop containing nucleotide triphosphate hydrolases"/>
    <property type="match status" value="1"/>
</dbReference>
<proteinExistence type="inferred from homology"/>
<dbReference type="Pfam" id="PF18052">
    <property type="entry name" value="Rx_N"/>
    <property type="match status" value="1"/>
</dbReference>
<dbReference type="Gene3D" id="1.20.5.4130">
    <property type="match status" value="1"/>
</dbReference>
<dbReference type="GO" id="GO:0006952">
    <property type="term" value="P:defense response"/>
    <property type="evidence" value="ECO:0007669"/>
    <property type="project" value="UniProtKB-KW"/>
</dbReference>
<keyword evidence="3" id="KW-0677">Repeat</keyword>
<evidence type="ECO:0000259" key="7">
    <source>
        <dbReference type="Pfam" id="PF00931"/>
    </source>
</evidence>
<keyword evidence="2" id="KW-0433">Leucine-rich repeat</keyword>
<keyword evidence="6" id="KW-0067">ATP-binding</keyword>
<evidence type="ECO:0000256" key="1">
    <source>
        <dbReference type="ARBA" id="ARBA00008894"/>
    </source>
</evidence>
<dbReference type="InterPro" id="IPR027417">
    <property type="entry name" value="P-loop_NTPase"/>
</dbReference>
<feature type="domain" description="Disease resistance N-terminal" evidence="8">
    <location>
        <begin position="17"/>
        <end position="99"/>
    </location>
</feature>